<proteinExistence type="predicted"/>
<sequence length="97" mass="10896">MALLLVGRDAKATIFADRARAKTVKPVVKTSRVGARFQRNKRFVADRSAGSLFKPLWRKNNENPCLSEVHATAREIHHLTVTRPRLWDGNANGVVYA</sequence>
<evidence type="ECO:0000313" key="1">
    <source>
        <dbReference type="EMBL" id="THG37809.1"/>
    </source>
</evidence>
<protein>
    <submittedName>
        <fullName evidence="1">Uncharacterized protein</fullName>
    </submittedName>
</protein>
<organism evidence="1 2">
    <name type="scientific">Sphingomonas olei</name>
    <dbReference type="NCBI Taxonomy" id="1886787"/>
    <lineage>
        <taxon>Bacteria</taxon>
        <taxon>Pseudomonadati</taxon>
        <taxon>Pseudomonadota</taxon>
        <taxon>Alphaproteobacteria</taxon>
        <taxon>Sphingomonadales</taxon>
        <taxon>Sphingomonadaceae</taxon>
        <taxon>Sphingomonas</taxon>
    </lineage>
</organism>
<evidence type="ECO:0000313" key="2">
    <source>
        <dbReference type="Proteomes" id="UP000308038"/>
    </source>
</evidence>
<keyword evidence="2" id="KW-1185">Reference proteome</keyword>
<reference evidence="1 2" key="1">
    <citation type="submission" date="2019-04" db="EMBL/GenBank/DDBJ databases">
        <title>Microbes associate with the intestines of laboratory mice.</title>
        <authorList>
            <person name="Navarre W."/>
            <person name="Wong E."/>
            <person name="Huang K.C."/>
            <person name="Tropini C."/>
            <person name="Ng K."/>
            <person name="Yu B."/>
        </authorList>
    </citation>
    <scope>NUCLEOTIDE SEQUENCE [LARGE SCALE GENOMIC DNA]</scope>
    <source>
        <strain evidence="1 2">NM83_B4-11</strain>
    </source>
</reference>
<dbReference type="EMBL" id="SSTI01000014">
    <property type="protein sequence ID" value="THG37809.1"/>
    <property type="molecule type" value="Genomic_DNA"/>
</dbReference>
<accession>A0ABY2QDL6</accession>
<dbReference type="RefSeq" id="WP_136452260.1">
    <property type="nucleotide sequence ID" value="NZ_SSTI01000014.1"/>
</dbReference>
<dbReference type="Proteomes" id="UP000308038">
    <property type="component" value="Unassembled WGS sequence"/>
</dbReference>
<comment type="caution">
    <text evidence="1">The sequence shown here is derived from an EMBL/GenBank/DDBJ whole genome shotgun (WGS) entry which is preliminary data.</text>
</comment>
<gene>
    <name evidence="1" type="ORF">E5988_15365</name>
</gene>
<name>A0ABY2QDL6_9SPHN</name>